<feature type="transmembrane region" description="Helical" evidence="8">
    <location>
        <begin position="592"/>
        <end position="615"/>
    </location>
</feature>
<feature type="transmembrane region" description="Helical" evidence="8">
    <location>
        <begin position="821"/>
        <end position="839"/>
    </location>
</feature>
<dbReference type="GO" id="GO:0022857">
    <property type="term" value="F:transmembrane transporter activity"/>
    <property type="evidence" value="ECO:0007669"/>
    <property type="project" value="InterPro"/>
</dbReference>
<dbReference type="PROSITE" id="PS50102">
    <property type="entry name" value="RRM"/>
    <property type="match status" value="1"/>
</dbReference>
<feature type="compositionally biased region" description="Polar residues" evidence="7">
    <location>
        <begin position="318"/>
        <end position="336"/>
    </location>
</feature>
<evidence type="ECO:0000256" key="7">
    <source>
        <dbReference type="SAM" id="MobiDB-lite"/>
    </source>
</evidence>
<evidence type="ECO:0000256" key="4">
    <source>
        <dbReference type="ARBA" id="ARBA00022989"/>
    </source>
</evidence>
<dbReference type="PANTHER" id="PTHR23506">
    <property type="entry name" value="GH10249P"/>
    <property type="match status" value="1"/>
</dbReference>
<keyword evidence="6" id="KW-0694">RNA-binding</keyword>
<dbReference type="SUPFAM" id="SSF103473">
    <property type="entry name" value="MFS general substrate transporter"/>
    <property type="match status" value="1"/>
</dbReference>
<feature type="transmembrane region" description="Helical" evidence="8">
    <location>
        <begin position="534"/>
        <end position="555"/>
    </location>
</feature>
<keyword evidence="11" id="KW-0396">Initiation factor</keyword>
<dbReference type="Pfam" id="PF00076">
    <property type="entry name" value="RRM_1"/>
    <property type="match status" value="1"/>
</dbReference>
<dbReference type="Gene3D" id="1.20.1250.20">
    <property type="entry name" value="MFS general substrate transporter like domains"/>
    <property type="match status" value="2"/>
</dbReference>
<dbReference type="InterPro" id="IPR020846">
    <property type="entry name" value="MFS_dom"/>
</dbReference>
<dbReference type="InterPro" id="IPR000504">
    <property type="entry name" value="RRM_dom"/>
</dbReference>
<dbReference type="Gene3D" id="3.30.70.330">
    <property type="match status" value="1"/>
</dbReference>
<evidence type="ECO:0000259" key="9">
    <source>
        <dbReference type="PROSITE" id="PS50102"/>
    </source>
</evidence>
<reference evidence="11 12" key="1">
    <citation type="submission" date="2017-05" db="EMBL/GenBank/DDBJ databases">
        <title>Genome sequence for an aflatoxigenic pathogen of Argentinian peanut, Aspergillus arachidicola.</title>
        <authorList>
            <person name="Moore G."/>
            <person name="Beltz S.B."/>
            <person name="Mack B.M."/>
        </authorList>
    </citation>
    <scope>NUCLEOTIDE SEQUENCE [LARGE SCALE GENOMIC DNA]</scope>
    <source>
        <strain evidence="11 12">CBS 117610</strain>
    </source>
</reference>
<evidence type="ECO:0000256" key="6">
    <source>
        <dbReference type="PROSITE-ProRule" id="PRU00176"/>
    </source>
</evidence>
<feature type="compositionally biased region" description="Basic and acidic residues" evidence="7">
    <location>
        <begin position="349"/>
        <end position="392"/>
    </location>
</feature>
<feature type="compositionally biased region" description="Basic and acidic residues" evidence="7">
    <location>
        <begin position="256"/>
        <end position="270"/>
    </location>
</feature>
<dbReference type="PROSITE" id="PS50850">
    <property type="entry name" value="MFS"/>
    <property type="match status" value="1"/>
</dbReference>
<organism evidence="11 12">
    <name type="scientific">Aspergillus arachidicola</name>
    <dbReference type="NCBI Taxonomy" id="656916"/>
    <lineage>
        <taxon>Eukaryota</taxon>
        <taxon>Fungi</taxon>
        <taxon>Dikarya</taxon>
        <taxon>Ascomycota</taxon>
        <taxon>Pezizomycotina</taxon>
        <taxon>Eurotiomycetes</taxon>
        <taxon>Eurotiomycetidae</taxon>
        <taxon>Eurotiales</taxon>
        <taxon>Aspergillaceae</taxon>
        <taxon>Aspergillus</taxon>
        <taxon>Aspergillus subgen. Circumdati</taxon>
    </lineage>
</organism>
<keyword evidence="3 8" id="KW-0812">Transmembrane</keyword>
<sequence length="957" mass="103647">MAPKQKAQKMSISTFLADENFGSWADEMDDMPLPSPPQPRFDSDRRAGGPSSAGFGSSFGDRGYAVREPLPLPTQPPYTAHVGNLSFDATSADISDLFVDCAVTNVRIVEDKLTKAPKGFGYVEFETVDGLKKALDLSGATLQGRSIRVSIAEPPKERDVKEFDWTRKGPLPAPEAPRRVPDRSSFGRNMDNFSDAGSERTGGRRNFESDGKIRDFGNWERKGPLSPTGPVREGGRTRTNEGPSFRKSSPAWGEGRSQDGSRPPRREFQERAPTAAEMDNAWRSKMRPDQPKESSNPPSPAAAPASPAAPTRPRLNLQKRTVTEAVSSPAPSTGTGASPFGGARPIDTAAREKEVEERRQLALRQKKEAEEKAKAEKSEKQRPARDQAKGDKAGTSADPNGRDTADTPQGAKNFEILRRAGEDESGMAADQDQSEEAKPAAKAEASNDAAAKKENGSWRRAPAQPTDAADEEGWSTVSSRQRNNRRGAGLDETSHANKITTQRPEEDVFIYGMIVPILPVVLKTRVIVPDDQLQQWMAIMLAAFGGAIFVGSPIFGYFADKGTSRQVPFIFGLLALGGSTIMFWIARTLSSLVIARVLQGLSAAVVWTVGMALVVDTVGKDQVGVAMGYVSMSMTVGTVFGPFIGGVVLSRISYDAVFTIAVGLVVLDILLRLVMIEQKTALKWTQPQIANETEGLLSSAGETGNGVYQATRQECSEISVNPRHSVCWPEVSGEPNASGRTSSMPPIMRLMCSSSVLLFCGATVVDAILWSSFDTVLPLHVMDTFKWDSFWVGICFLPLFAPSFLSPLVGDAVDRYGSRTIAFLGFLLDFPTFFLLRLITHDTKQDQILLYIFLFIAGIASTLQMVSLMTEVSLVVERHEKESPGIFGSQGGMGQAYGLFNVAWSGGQVLGPLIAGLLSDRGGWVTMVSVFGIMSGITALVIGFSDTKVLRCFKKQT</sequence>
<evidence type="ECO:0000256" key="2">
    <source>
        <dbReference type="ARBA" id="ARBA00022448"/>
    </source>
</evidence>
<evidence type="ECO:0000256" key="3">
    <source>
        <dbReference type="ARBA" id="ARBA00022692"/>
    </source>
</evidence>
<feature type="domain" description="RRM" evidence="9">
    <location>
        <begin position="78"/>
        <end position="154"/>
    </location>
</feature>
<evidence type="ECO:0000256" key="5">
    <source>
        <dbReference type="ARBA" id="ARBA00023136"/>
    </source>
</evidence>
<keyword evidence="11" id="KW-0648">Protein biosynthesis</keyword>
<feature type="transmembrane region" description="Helical" evidence="8">
    <location>
        <begin position="790"/>
        <end position="809"/>
    </location>
</feature>
<feature type="compositionally biased region" description="Low complexity" evidence="7">
    <location>
        <begin position="48"/>
        <end position="60"/>
    </location>
</feature>
<comment type="caution">
    <text evidence="11">The sequence shown here is derived from an EMBL/GenBank/DDBJ whole genome shotgun (WGS) entry which is preliminary data.</text>
</comment>
<feature type="region of interest" description="Disordered" evidence="7">
    <location>
        <begin position="160"/>
        <end position="499"/>
    </location>
</feature>
<dbReference type="AlphaFoldDB" id="A0A2G7FZS6"/>
<dbReference type="EMBL" id="NEXV01000277">
    <property type="protein sequence ID" value="PIG86099.1"/>
    <property type="molecule type" value="Genomic_DNA"/>
</dbReference>
<accession>A0A2G7FZS6</accession>
<feature type="transmembrane region" description="Helical" evidence="8">
    <location>
        <begin position="627"/>
        <end position="650"/>
    </location>
</feature>
<evidence type="ECO:0000256" key="1">
    <source>
        <dbReference type="ARBA" id="ARBA00004141"/>
    </source>
</evidence>
<proteinExistence type="predicted"/>
<dbReference type="InterPro" id="IPR011701">
    <property type="entry name" value="MFS"/>
</dbReference>
<name>A0A2G7FZS6_9EURO</name>
<feature type="domain" description="Major facilitator superfamily (MFS) profile" evidence="10">
    <location>
        <begin position="500"/>
        <end position="950"/>
    </location>
</feature>
<dbReference type="InterPro" id="IPR036259">
    <property type="entry name" value="MFS_trans_sf"/>
</dbReference>
<dbReference type="STRING" id="656916.A0A2G7FZS6"/>
<protein>
    <submittedName>
        <fullName evidence="11">Translation initiation factor 4B</fullName>
    </submittedName>
</protein>
<keyword evidence="5 8" id="KW-0472">Membrane</keyword>
<dbReference type="InterPro" id="IPR012677">
    <property type="entry name" value="Nucleotide-bd_a/b_plait_sf"/>
</dbReference>
<dbReference type="Proteomes" id="UP000231358">
    <property type="component" value="Unassembled WGS sequence"/>
</dbReference>
<dbReference type="InterPro" id="IPR035979">
    <property type="entry name" value="RBD_domain_sf"/>
</dbReference>
<dbReference type="GO" id="GO:0003723">
    <property type="term" value="F:RNA binding"/>
    <property type="evidence" value="ECO:0007669"/>
    <property type="project" value="UniProtKB-UniRule"/>
</dbReference>
<feature type="transmembrane region" description="Helical" evidence="8">
    <location>
        <begin position="851"/>
        <end position="876"/>
    </location>
</feature>
<dbReference type="Pfam" id="PF07690">
    <property type="entry name" value="MFS_1"/>
    <property type="match status" value="1"/>
</dbReference>
<feature type="transmembrane region" description="Helical" evidence="8">
    <location>
        <begin position="656"/>
        <end position="675"/>
    </location>
</feature>
<feature type="transmembrane region" description="Helical" evidence="8">
    <location>
        <begin position="750"/>
        <end position="770"/>
    </location>
</feature>
<gene>
    <name evidence="11" type="ORF">AARAC_008470</name>
</gene>
<keyword evidence="4 8" id="KW-1133">Transmembrane helix</keyword>
<evidence type="ECO:0000313" key="11">
    <source>
        <dbReference type="EMBL" id="PIG86099.1"/>
    </source>
</evidence>
<feature type="compositionally biased region" description="Basic and acidic residues" evidence="7">
    <location>
        <begin position="197"/>
        <end position="223"/>
    </location>
</feature>
<comment type="subcellular location">
    <subcellularLocation>
        <location evidence="1">Membrane</location>
        <topology evidence="1">Multi-pass membrane protein</topology>
    </subcellularLocation>
</comment>
<evidence type="ECO:0000259" key="10">
    <source>
        <dbReference type="PROSITE" id="PS50850"/>
    </source>
</evidence>
<feature type="transmembrane region" description="Helical" evidence="8">
    <location>
        <begin position="567"/>
        <end position="586"/>
    </location>
</feature>
<dbReference type="InterPro" id="IPR050930">
    <property type="entry name" value="MFS_Vesicular_Transporter"/>
</dbReference>
<keyword evidence="2" id="KW-0813">Transport</keyword>
<keyword evidence="12" id="KW-1185">Reference proteome</keyword>
<feature type="transmembrane region" description="Helical" evidence="8">
    <location>
        <begin position="508"/>
        <end position="528"/>
    </location>
</feature>
<dbReference type="SMART" id="SM00360">
    <property type="entry name" value="RRM"/>
    <property type="match status" value="1"/>
</dbReference>
<dbReference type="GO" id="GO:0003743">
    <property type="term" value="F:translation initiation factor activity"/>
    <property type="evidence" value="ECO:0007669"/>
    <property type="project" value="UniProtKB-KW"/>
</dbReference>
<evidence type="ECO:0000256" key="8">
    <source>
        <dbReference type="SAM" id="Phobius"/>
    </source>
</evidence>
<dbReference type="GO" id="GO:0016020">
    <property type="term" value="C:membrane"/>
    <property type="evidence" value="ECO:0007669"/>
    <property type="project" value="UniProtKB-SubCell"/>
</dbReference>
<dbReference type="PANTHER" id="PTHR23506:SF23">
    <property type="entry name" value="GH10249P"/>
    <property type="match status" value="1"/>
</dbReference>
<feature type="region of interest" description="Disordered" evidence="7">
    <location>
        <begin position="25"/>
        <end position="61"/>
    </location>
</feature>
<feature type="transmembrane region" description="Helical" evidence="8">
    <location>
        <begin position="924"/>
        <end position="945"/>
    </location>
</feature>
<feature type="compositionally biased region" description="Basic and acidic residues" evidence="7">
    <location>
        <begin position="280"/>
        <end position="292"/>
    </location>
</feature>
<feature type="transmembrane region" description="Helical" evidence="8">
    <location>
        <begin position="897"/>
        <end position="918"/>
    </location>
</feature>
<evidence type="ECO:0000313" key="12">
    <source>
        <dbReference type="Proteomes" id="UP000231358"/>
    </source>
</evidence>
<dbReference type="FunFam" id="3.30.70.330:FF:000356">
    <property type="entry name" value="Translation initiation factor 4B"/>
    <property type="match status" value="1"/>
</dbReference>
<dbReference type="SUPFAM" id="SSF54928">
    <property type="entry name" value="RNA-binding domain, RBD"/>
    <property type="match status" value="1"/>
</dbReference>
<dbReference type="CDD" id="cd17325">
    <property type="entry name" value="MFS_MdtG_SLC18_like"/>
    <property type="match status" value="1"/>
</dbReference>